<dbReference type="SUPFAM" id="SSF53474">
    <property type="entry name" value="alpha/beta-Hydrolases"/>
    <property type="match status" value="1"/>
</dbReference>
<keyword evidence="1 3" id="KW-0378">Hydrolase</keyword>
<dbReference type="RefSeq" id="WP_181751744.1">
    <property type="nucleotide sequence ID" value="NZ_JACEIQ010000007.1"/>
</dbReference>
<dbReference type="Pfam" id="PF00561">
    <property type="entry name" value="Abhydrolase_1"/>
    <property type="match status" value="1"/>
</dbReference>
<gene>
    <name evidence="3" type="ORF">H1191_09335</name>
</gene>
<dbReference type="InterPro" id="IPR029058">
    <property type="entry name" value="AB_hydrolase_fold"/>
</dbReference>
<name>A0A7W2A941_9BACL</name>
<dbReference type="Gene3D" id="3.40.50.1820">
    <property type="entry name" value="alpha/beta hydrolase"/>
    <property type="match status" value="1"/>
</dbReference>
<dbReference type="GO" id="GO:0016787">
    <property type="term" value="F:hydrolase activity"/>
    <property type="evidence" value="ECO:0007669"/>
    <property type="project" value="UniProtKB-KW"/>
</dbReference>
<evidence type="ECO:0000259" key="2">
    <source>
        <dbReference type="Pfam" id="PF00561"/>
    </source>
</evidence>
<dbReference type="InterPro" id="IPR000073">
    <property type="entry name" value="AB_hydrolase_1"/>
</dbReference>
<reference evidence="3 4" key="1">
    <citation type="submission" date="2020-07" db="EMBL/GenBank/DDBJ databases">
        <authorList>
            <person name="Feng H."/>
        </authorList>
    </citation>
    <scope>NUCLEOTIDE SEQUENCE [LARGE SCALE GENOMIC DNA]</scope>
    <source>
        <strain evidence="4">s-10</strain>
    </source>
</reference>
<dbReference type="Proteomes" id="UP000535491">
    <property type="component" value="Unassembled WGS sequence"/>
</dbReference>
<accession>A0A7W2A941</accession>
<organism evidence="3 4">
    <name type="scientific">Paenactinomyces guangxiensis</name>
    <dbReference type="NCBI Taxonomy" id="1490290"/>
    <lineage>
        <taxon>Bacteria</taxon>
        <taxon>Bacillati</taxon>
        <taxon>Bacillota</taxon>
        <taxon>Bacilli</taxon>
        <taxon>Bacillales</taxon>
        <taxon>Thermoactinomycetaceae</taxon>
        <taxon>Paenactinomyces</taxon>
    </lineage>
</organism>
<protein>
    <submittedName>
        <fullName evidence="3">Alpha/beta hydrolase</fullName>
    </submittedName>
</protein>
<keyword evidence="4" id="KW-1185">Reference proteome</keyword>
<comment type="caution">
    <text evidence="3">The sequence shown here is derived from an EMBL/GenBank/DDBJ whole genome shotgun (WGS) entry which is preliminary data.</text>
</comment>
<evidence type="ECO:0000313" key="4">
    <source>
        <dbReference type="Proteomes" id="UP000535491"/>
    </source>
</evidence>
<dbReference type="PANTHER" id="PTHR43798">
    <property type="entry name" value="MONOACYLGLYCEROL LIPASE"/>
    <property type="match status" value="1"/>
</dbReference>
<evidence type="ECO:0000256" key="1">
    <source>
        <dbReference type="ARBA" id="ARBA00022801"/>
    </source>
</evidence>
<dbReference type="InterPro" id="IPR050266">
    <property type="entry name" value="AB_hydrolase_sf"/>
</dbReference>
<evidence type="ECO:0000313" key="3">
    <source>
        <dbReference type="EMBL" id="MBA4494508.1"/>
    </source>
</evidence>
<proteinExistence type="predicted"/>
<sequence length="265" mass="30045">MINVRFYGKEPFQIAVIHGGPGAPGTVAAIARELSKEYGVMEPIQTKTSLEGQVFELCEVVRNFGELPITLIGHSWGAWLAFIFAARYPSLVKKLILVGSGPFEIRYVKDLEKNRLGRLNTEEKEEFFSLITSLNSPSTNEKDKVLARLGKLVSKTDNYHPIEIKTDKQDTIQVQSDMFQAVWSEASKLRQTGYLLELGRKINCPVVAIHGDYDPHPAEGVKIPLEQVLNDFRFYLLKKCGHSPWKEKYAKDSFYRLIIEEIKGI</sequence>
<dbReference type="AlphaFoldDB" id="A0A7W2A941"/>
<feature type="domain" description="AB hydrolase-1" evidence="2">
    <location>
        <begin position="67"/>
        <end position="244"/>
    </location>
</feature>
<dbReference type="PANTHER" id="PTHR43798:SF31">
    <property type="entry name" value="AB HYDROLASE SUPERFAMILY PROTEIN YCLE"/>
    <property type="match status" value="1"/>
</dbReference>
<dbReference type="GO" id="GO:0016020">
    <property type="term" value="C:membrane"/>
    <property type="evidence" value="ECO:0007669"/>
    <property type="project" value="TreeGrafter"/>
</dbReference>
<dbReference type="EMBL" id="JACEIQ010000007">
    <property type="protein sequence ID" value="MBA4494508.1"/>
    <property type="molecule type" value="Genomic_DNA"/>
</dbReference>